<accession>A0A3L6Q5P3</accession>
<evidence type="ECO:0000256" key="1">
    <source>
        <dbReference type="SAM" id="MobiDB-lite"/>
    </source>
</evidence>
<dbReference type="AlphaFoldDB" id="A0A3L6Q5P3"/>
<keyword evidence="3" id="KW-1185">Reference proteome</keyword>
<organism evidence="2 3">
    <name type="scientific">Panicum miliaceum</name>
    <name type="common">Proso millet</name>
    <name type="synonym">Broomcorn millet</name>
    <dbReference type="NCBI Taxonomy" id="4540"/>
    <lineage>
        <taxon>Eukaryota</taxon>
        <taxon>Viridiplantae</taxon>
        <taxon>Streptophyta</taxon>
        <taxon>Embryophyta</taxon>
        <taxon>Tracheophyta</taxon>
        <taxon>Spermatophyta</taxon>
        <taxon>Magnoliopsida</taxon>
        <taxon>Liliopsida</taxon>
        <taxon>Poales</taxon>
        <taxon>Poaceae</taxon>
        <taxon>PACMAD clade</taxon>
        <taxon>Panicoideae</taxon>
        <taxon>Panicodae</taxon>
        <taxon>Paniceae</taxon>
        <taxon>Panicinae</taxon>
        <taxon>Panicum</taxon>
        <taxon>Panicum sect. Panicum</taxon>
    </lineage>
</organism>
<gene>
    <name evidence="2" type="ORF">C2845_PM17G10680</name>
</gene>
<sequence length="126" mass="13584">MAGSGCAAHARRRSSSAGSERAQEQRLCGVATQQRRGVGQEAGAPHLGAPRVPRRLHSLFRSSLFPRRCEAVQVLTNSHADGEHELGCGWGGRAYGGSVAWRCHKLERARHGFMEVPDGSGARRSL</sequence>
<dbReference type="Proteomes" id="UP000275267">
    <property type="component" value="Unassembled WGS sequence"/>
</dbReference>
<reference evidence="3" key="1">
    <citation type="journal article" date="2019" name="Nat. Commun.">
        <title>The genome of broomcorn millet.</title>
        <authorList>
            <person name="Zou C."/>
            <person name="Miki D."/>
            <person name="Li D."/>
            <person name="Tang Q."/>
            <person name="Xiao L."/>
            <person name="Rajput S."/>
            <person name="Deng P."/>
            <person name="Jia W."/>
            <person name="Huang R."/>
            <person name="Zhang M."/>
            <person name="Sun Y."/>
            <person name="Hu J."/>
            <person name="Fu X."/>
            <person name="Schnable P.S."/>
            <person name="Li F."/>
            <person name="Zhang H."/>
            <person name="Feng B."/>
            <person name="Zhu X."/>
            <person name="Liu R."/>
            <person name="Schnable J.C."/>
            <person name="Zhu J.-K."/>
            <person name="Zhang H."/>
        </authorList>
    </citation>
    <scope>NUCLEOTIDE SEQUENCE [LARGE SCALE GENOMIC DNA]</scope>
</reference>
<evidence type="ECO:0000313" key="2">
    <source>
        <dbReference type="EMBL" id="RLM70229.1"/>
    </source>
</evidence>
<feature type="region of interest" description="Disordered" evidence="1">
    <location>
        <begin position="1"/>
        <end position="26"/>
    </location>
</feature>
<comment type="caution">
    <text evidence="2">The sequence shown here is derived from an EMBL/GenBank/DDBJ whole genome shotgun (WGS) entry which is preliminary data.</text>
</comment>
<protein>
    <submittedName>
        <fullName evidence="2">Uncharacterized protein</fullName>
    </submittedName>
</protein>
<name>A0A3L6Q5P3_PANMI</name>
<dbReference type="EMBL" id="PQIB02000014">
    <property type="protein sequence ID" value="RLM70229.1"/>
    <property type="molecule type" value="Genomic_DNA"/>
</dbReference>
<evidence type="ECO:0000313" key="3">
    <source>
        <dbReference type="Proteomes" id="UP000275267"/>
    </source>
</evidence>
<proteinExistence type="predicted"/>